<organism evidence="2 3">
    <name type="scientific">Chelonia mydas</name>
    <name type="common">Green sea-turtle</name>
    <name type="synonym">Chelonia agassizi</name>
    <dbReference type="NCBI Taxonomy" id="8469"/>
    <lineage>
        <taxon>Eukaryota</taxon>
        <taxon>Metazoa</taxon>
        <taxon>Chordata</taxon>
        <taxon>Craniata</taxon>
        <taxon>Vertebrata</taxon>
        <taxon>Euteleostomi</taxon>
        <taxon>Archelosauria</taxon>
        <taxon>Testudinata</taxon>
        <taxon>Testudines</taxon>
        <taxon>Cryptodira</taxon>
        <taxon>Durocryptodira</taxon>
        <taxon>Americhelydia</taxon>
        <taxon>Chelonioidea</taxon>
        <taxon>Cheloniidae</taxon>
        <taxon>Chelonia</taxon>
    </lineage>
</organism>
<accession>M7BML8</accession>
<evidence type="ECO:0000256" key="1">
    <source>
        <dbReference type="SAM" id="MobiDB-lite"/>
    </source>
</evidence>
<proteinExistence type="predicted"/>
<evidence type="ECO:0000313" key="2">
    <source>
        <dbReference type="EMBL" id="EMP29427.1"/>
    </source>
</evidence>
<feature type="region of interest" description="Disordered" evidence="1">
    <location>
        <begin position="228"/>
        <end position="258"/>
    </location>
</feature>
<evidence type="ECO:0000313" key="3">
    <source>
        <dbReference type="Proteomes" id="UP000031443"/>
    </source>
</evidence>
<feature type="non-terminal residue" evidence="2">
    <location>
        <position position="1"/>
    </location>
</feature>
<dbReference type="AlphaFoldDB" id="M7BML8"/>
<dbReference type="Gene3D" id="1.10.287.3160">
    <property type="match status" value="1"/>
</dbReference>
<protein>
    <recommendedName>
        <fullName evidence="4">Lamina-associated polypeptide 2 alpha C-terminal domain-containing protein</fullName>
    </recommendedName>
</protein>
<evidence type="ECO:0008006" key="4">
    <source>
        <dbReference type="Google" id="ProtNLM"/>
    </source>
</evidence>
<feature type="compositionally biased region" description="Polar residues" evidence="1">
    <location>
        <begin position="240"/>
        <end position="258"/>
    </location>
</feature>
<name>M7BML8_CHEMY</name>
<gene>
    <name evidence="2" type="ORF">UY3_13470</name>
</gene>
<reference evidence="3" key="1">
    <citation type="journal article" date="2013" name="Nat. Genet.">
        <title>The draft genomes of soft-shell turtle and green sea turtle yield insights into the development and evolution of the turtle-specific body plan.</title>
        <authorList>
            <person name="Wang Z."/>
            <person name="Pascual-Anaya J."/>
            <person name="Zadissa A."/>
            <person name="Li W."/>
            <person name="Niimura Y."/>
            <person name="Huang Z."/>
            <person name="Li C."/>
            <person name="White S."/>
            <person name="Xiong Z."/>
            <person name="Fang D."/>
            <person name="Wang B."/>
            <person name="Ming Y."/>
            <person name="Chen Y."/>
            <person name="Zheng Y."/>
            <person name="Kuraku S."/>
            <person name="Pignatelli M."/>
            <person name="Herrero J."/>
            <person name="Beal K."/>
            <person name="Nozawa M."/>
            <person name="Li Q."/>
            <person name="Wang J."/>
            <person name="Zhang H."/>
            <person name="Yu L."/>
            <person name="Shigenobu S."/>
            <person name="Wang J."/>
            <person name="Liu J."/>
            <person name="Flicek P."/>
            <person name="Searle S."/>
            <person name="Wang J."/>
            <person name="Kuratani S."/>
            <person name="Yin Y."/>
            <person name="Aken B."/>
            <person name="Zhang G."/>
            <person name="Irie N."/>
        </authorList>
    </citation>
    <scope>NUCLEOTIDE SEQUENCE [LARGE SCALE GENOMIC DNA]</scope>
</reference>
<dbReference type="STRING" id="8469.M7BML8"/>
<dbReference type="EMBL" id="KB556236">
    <property type="protein sequence ID" value="EMP29427.1"/>
    <property type="molecule type" value="Genomic_DNA"/>
</dbReference>
<sequence>PASIPPTCKKAERKYYVPTKDVDFLISHPQTNSLVVDAVTQKTKQPRYWPTPQDKDLKRLDLLGLKVYTSSTLQFRIANYSTLLASYDYDNYNKLFDFASHILEDRRADFKSVLIEGQLVSRTALQETKDMADTTARTTANAVVMRRSSWLSASGIPKDLQTKVEDLPFDKDKLFSKKTNEVLHTMKDSRATLRTLGTYLSLPRRPWYQPYQRPDAQQYHRLQSRLYGTGRNHNRRPRCRQNQVQPTTSHPSENKQQF</sequence>
<keyword evidence="3" id="KW-1185">Reference proteome</keyword>
<dbReference type="Proteomes" id="UP000031443">
    <property type="component" value="Unassembled WGS sequence"/>
</dbReference>